<evidence type="ECO:0000256" key="3">
    <source>
        <dbReference type="ARBA" id="ARBA00023163"/>
    </source>
</evidence>
<evidence type="ECO:0008006" key="8">
    <source>
        <dbReference type="Google" id="ProtNLM"/>
    </source>
</evidence>
<dbReference type="PANTHER" id="PTHR22536:SF3">
    <property type="entry name" value="MEDIATOR OF RNA POLYMERASE II TRANSCRIPTION SUBUNIT 19B"/>
    <property type="match status" value="1"/>
</dbReference>
<dbReference type="OrthoDB" id="1920814at2759"/>
<dbReference type="GO" id="GO:0045944">
    <property type="term" value="P:positive regulation of transcription by RNA polymerase II"/>
    <property type="evidence" value="ECO:0007669"/>
    <property type="project" value="TreeGrafter"/>
</dbReference>
<feature type="compositionally biased region" description="Basic residues" evidence="5">
    <location>
        <begin position="129"/>
        <end position="152"/>
    </location>
</feature>
<evidence type="ECO:0000256" key="1">
    <source>
        <dbReference type="ARBA" id="ARBA00004123"/>
    </source>
</evidence>
<dbReference type="PANTHER" id="PTHR22536">
    <property type="entry name" value="LUNG CANCER METASTASIS-RELATED LCMR1 PROTEIN"/>
    <property type="match status" value="1"/>
</dbReference>
<dbReference type="AlphaFoldDB" id="A0A067L0K0"/>
<sequence>MDLEGKTFGRGQRELGGAVDLVSQYKLWPHHEFFCKRSLPLSISETRYLQNVVGDTEIRKGEGMELDQLFHNTPNLRERNVHARILPFDLGVLREAFQMRESTPVVLPSADKGIPTPVMKASSKSTKDKTKKHRKPKDKNKDKDHKKHKHRNKDGSNNKDRKRSGIEPGLESLKKQHNKRRRQNGL</sequence>
<dbReference type="STRING" id="180498.A0A067L0K0"/>
<keyword evidence="7" id="KW-1185">Reference proteome</keyword>
<comment type="subcellular location">
    <subcellularLocation>
        <location evidence="1">Nucleus</location>
    </subcellularLocation>
</comment>
<feature type="region of interest" description="Disordered" evidence="5">
    <location>
        <begin position="107"/>
        <end position="186"/>
    </location>
</feature>
<feature type="compositionally biased region" description="Basic residues" evidence="5">
    <location>
        <begin position="175"/>
        <end position="186"/>
    </location>
</feature>
<name>A0A067L0K0_JATCU</name>
<dbReference type="EMBL" id="KK914370">
    <property type="protein sequence ID" value="KDP38025.1"/>
    <property type="molecule type" value="Genomic_DNA"/>
</dbReference>
<evidence type="ECO:0000313" key="6">
    <source>
        <dbReference type="EMBL" id="KDP38025.1"/>
    </source>
</evidence>
<protein>
    <recommendedName>
        <fullName evidence="8">Mediator of RNA polymerase II transcription subunit 19</fullName>
    </recommendedName>
</protein>
<keyword evidence="4" id="KW-0539">Nucleus</keyword>
<dbReference type="Proteomes" id="UP000027138">
    <property type="component" value="Unassembled WGS sequence"/>
</dbReference>
<gene>
    <name evidence="6" type="ORF">JCGZ_04668</name>
</gene>
<reference evidence="6 7" key="1">
    <citation type="journal article" date="2014" name="PLoS ONE">
        <title>Global Analysis of Gene Expression Profiles in Physic Nut (Jatropha curcas L.) Seedlings Exposed to Salt Stress.</title>
        <authorList>
            <person name="Zhang L."/>
            <person name="Zhang C."/>
            <person name="Wu P."/>
            <person name="Chen Y."/>
            <person name="Li M."/>
            <person name="Jiang H."/>
            <person name="Wu G."/>
        </authorList>
    </citation>
    <scope>NUCLEOTIDE SEQUENCE [LARGE SCALE GENOMIC DNA]</scope>
    <source>
        <strain evidence="7">cv. GZQX0401</strain>
        <tissue evidence="6">Young leaves</tissue>
    </source>
</reference>
<accession>A0A067L0K0</accession>
<proteinExistence type="predicted"/>
<dbReference type="GO" id="GO:0016592">
    <property type="term" value="C:mediator complex"/>
    <property type="evidence" value="ECO:0007669"/>
    <property type="project" value="InterPro"/>
</dbReference>
<evidence type="ECO:0000256" key="5">
    <source>
        <dbReference type="SAM" id="MobiDB-lite"/>
    </source>
</evidence>
<dbReference type="InterPro" id="IPR019403">
    <property type="entry name" value="Mediator_Med19_met"/>
</dbReference>
<feature type="compositionally biased region" description="Basic and acidic residues" evidence="5">
    <location>
        <begin position="153"/>
        <end position="165"/>
    </location>
</feature>
<keyword evidence="2" id="KW-0805">Transcription regulation</keyword>
<evidence type="ECO:0000313" key="7">
    <source>
        <dbReference type="Proteomes" id="UP000027138"/>
    </source>
</evidence>
<keyword evidence="3" id="KW-0804">Transcription</keyword>
<dbReference type="GO" id="GO:0003712">
    <property type="term" value="F:transcription coregulator activity"/>
    <property type="evidence" value="ECO:0007669"/>
    <property type="project" value="InterPro"/>
</dbReference>
<evidence type="ECO:0000256" key="4">
    <source>
        <dbReference type="ARBA" id="ARBA00023242"/>
    </source>
</evidence>
<organism evidence="6 7">
    <name type="scientific">Jatropha curcas</name>
    <name type="common">Barbados nut</name>
    <dbReference type="NCBI Taxonomy" id="180498"/>
    <lineage>
        <taxon>Eukaryota</taxon>
        <taxon>Viridiplantae</taxon>
        <taxon>Streptophyta</taxon>
        <taxon>Embryophyta</taxon>
        <taxon>Tracheophyta</taxon>
        <taxon>Spermatophyta</taxon>
        <taxon>Magnoliopsida</taxon>
        <taxon>eudicotyledons</taxon>
        <taxon>Gunneridae</taxon>
        <taxon>Pentapetalae</taxon>
        <taxon>rosids</taxon>
        <taxon>fabids</taxon>
        <taxon>Malpighiales</taxon>
        <taxon>Euphorbiaceae</taxon>
        <taxon>Crotonoideae</taxon>
        <taxon>Jatropheae</taxon>
        <taxon>Jatropha</taxon>
    </lineage>
</organism>
<evidence type="ECO:0000256" key="2">
    <source>
        <dbReference type="ARBA" id="ARBA00023015"/>
    </source>
</evidence>